<dbReference type="PANTHER" id="PTHR43072">
    <property type="entry name" value="N-ACETYLTRANSFERASE"/>
    <property type="match status" value="1"/>
</dbReference>
<dbReference type="Gene3D" id="3.40.630.30">
    <property type="match status" value="1"/>
</dbReference>
<dbReference type="SUPFAM" id="SSF55729">
    <property type="entry name" value="Acyl-CoA N-acyltransferases (Nat)"/>
    <property type="match status" value="1"/>
</dbReference>
<dbReference type="AlphaFoldDB" id="A0A2T1C4T5"/>
<dbReference type="CDD" id="cd04301">
    <property type="entry name" value="NAT_SF"/>
    <property type="match status" value="1"/>
</dbReference>
<keyword evidence="1 4" id="KW-0808">Transferase</keyword>
<dbReference type="OrthoDB" id="9798006at2"/>
<evidence type="ECO:0000259" key="3">
    <source>
        <dbReference type="PROSITE" id="PS51186"/>
    </source>
</evidence>
<evidence type="ECO:0000256" key="2">
    <source>
        <dbReference type="ARBA" id="ARBA00023315"/>
    </source>
</evidence>
<dbReference type="InterPro" id="IPR000182">
    <property type="entry name" value="GNAT_dom"/>
</dbReference>
<organism evidence="4 5">
    <name type="scientific">Merismopedia glauca CCAP 1448/3</name>
    <dbReference type="NCBI Taxonomy" id="1296344"/>
    <lineage>
        <taxon>Bacteria</taxon>
        <taxon>Bacillati</taxon>
        <taxon>Cyanobacteriota</taxon>
        <taxon>Cyanophyceae</taxon>
        <taxon>Synechococcales</taxon>
        <taxon>Merismopediaceae</taxon>
        <taxon>Merismopedia</taxon>
    </lineage>
</organism>
<evidence type="ECO:0000313" key="5">
    <source>
        <dbReference type="Proteomes" id="UP000238762"/>
    </source>
</evidence>
<dbReference type="Pfam" id="PF00583">
    <property type="entry name" value="Acetyltransf_1"/>
    <property type="match status" value="1"/>
</dbReference>
<keyword evidence="2" id="KW-0012">Acyltransferase</keyword>
<reference evidence="4 5" key="2">
    <citation type="submission" date="2018-03" db="EMBL/GenBank/DDBJ databases">
        <title>The ancient ancestry and fast evolution of plastids.</title>
        <authorList>
            <person name="Moore K.R."/>
            <person name="Magnabosco C."/>
            <person name="Momper L."/>
            <person name="Gold D.A."/>
            <person name="Bosak T."/>
            <person name="Fournier G.P."/>
        </authorList>
    </citation>
    <scope>NUCLEOTIDE SEQUENCE [LARGE SCALE GENOMIC DNA]</scope>
    <source>
        <strain evidence="4 5">CCAP 1448/3</strain>
    </source>
</reference>
<proteinExistence type="predicted"/>
<dbReference type="PROSITE" id="PS51186">
    <property type="entry name" value="GNAT"/>
    <property type="match status" value="1"/>
</dbReference>
<sequence length="166" mass="19351">MVNPVIRIAQREDLPAIIEIYNSTIPSRIVTADLEPISWQSRLNWFEEHDSNTRPLLVLELEKRAIGWLSLQSFYGRPAYQATAEVSIYIANSYSRKGWGSYLLKHSLEMCPKWQVNTLLGFIFAHNYPSLNLFQKFQFQQWGYFPKVAKLDGLERDLIIMGLRVN</sequence>
<dbReference type="PANTHER" id="PTHR43072:SF23">
    <property type="entry name" value="UPF0039 PROTEIN C11D3.02C"/>
    <property type="match status" value="1"/>
</dbReference>
<evidence type="ECO:0000313" key="4">
    <source>
        <dbReference type="EMBL" id="PSB03292.1"/>
    </source>
</evidence>
<dbReference type="Proteomes" id="UP000238762">
    <property type="component" value="Unassembled WGS sequence"/>
</dbReference>
<gene>
    <name evidence="4" type="ORF">C7B64_09225</name>
</gene>
<name>A0A2T1C4T5_9CYAN</name>
<feature type="domain" description="N-acetyltransferase" evidence="3">
    <location>
        <begin position="4"/>
        <end position="166"/>
    </location>
</feature>
<reference evidence="4 5" key="1">
    <citation type="submission" date="2018-02" db="EMBL/GenBank/DDBJ databases">
        <authorList>
            <person name="Cohen D.B."/>
            <person name="Kent A.D."/>
        </authorList>
    </citation>
    <scope>NUCLEOTIDE SEQUENCE [LARGE SCALE GENOMIC DNA]</scope>
    <source>
        <strain evidence="4 5">CCAP 1448/3</strain>
    </source>
</reference>
<keyword evidence="5" id="KW-1185">Reference proteome</keyword>
<dbReference type="InterPro" id="IPR016181">
    <property type="entry name" value="Acyl_CoA_acyltransferase"/>
</dbReference>
<accession>A0A2T1C4T5</accession>
<comment type="caution">
    <text evidence="4">The sequence shown here is derived from an EMBL/GenBank/DDBJ whole genome shotgun (WGS) entry which is preliminary data.</text>
</comment>
<evidence type="ECO:0000256" key="1">
    <source>
        <dbReference type="ARBA" id="ARBA00022679"/>
    </source>
</evidence>
<dbReference type="GO" id="GO:0016747">
    <property type="term" value="F:acyltransferase activity, transferring groups other than amino-acyl groups"/>
    <property type="evidence" value="ECO:0007669"/>
    <property type="project" value="InterPro"/>
</dbReference>
<protein>
    <submittedName>
        <fullName evidence="4">N-acetyltransferase</fullName>
    </submittedName>
</protein>
<dbReference type="EMBL" id="PVWJ01000036">
    <property type="protein sequence ID" value="PSB03292.1"/>
    <property type="molecule type" value="Genomic_DNA"/>
</dbReference>